<protein>
    <submittedName>
        <fullName evidence="2">Uncharacterized protein</fullName>
    </submittedName>
</protein>
<sequence length="27" mass="3347">IIGNDFYLIYHVFFFLYLSVLFRLYGL</sequence>
<feature type="transmembrane region" description="Helical" evidence="1">
    <location>
        <begin position="6"/>
        <end position="25"/>
    </location>
</feature>
<accession>W1WRX4</accession>
<comment type="caution">
    <text evidence="2">The sequence shown here is derived from an EMBL/GenBank/DDBJ whole genome shotgun (WGS) entry which is preliminary data.</text>
</comment>
<keyword evidence="1" id="KW-0812">Transmembrane</keyword>
<dbReference type="Proteomes" id="UP000018853">
    <property type="component" value="Unassembled WGS sequence"/>
</dbReference>
<evidence type="ECO:0000313" key="3">
    <source>
        <dbReference type="Proteomes" id="UP000018853"/>
    </source>
</evidence>
<evidence type="ECO:0000313" key="2">
    <source>
        <dbReference type="EMBL" id="ETJ19820.1"/>
    </source>
</evidence>
<evidence type="ECO:0000256" key="1">
    <source>
        <dbReference type="SAM" id="Phobius"/>
    </source>
</evidence>
<organism evidence="2 3">
    <name type="scientific">Escherichia coli DORA_A_5_14_21</name>
    <dbReference type="NCBI Taxonomy" id="1403943"/>
    <lineage>
        <taxon>Bacteria</taxon>
        <taxon>Pseudomonadati</taxon>
        <taxon>Pseudomonadota</taxon>
        <taxon>Gammaproteobacteria</taxon>
        <taxon>Enterobacterales</taxon>
        <taxon>Enterobacteriaceae</taxon>
        <taxon>Escherichia</taxon>
    </lineage>
</organism>
<dbReference type="AlphaFoldDB" id="W1WRX4"/>
<keyword evidence="1" id="KW-0472">Membrane</keyword>
<proteinExistence type="predicted"/>
<reference evidence="2 3" key="1">
    <citation type="submission" date="2013-12" db="EMBL/GenBank/DDBJ databases">
        <title>A Varibaculum cambriense genome reconstructed from a premature infant gut community with otherwise low bacterial novelty that shifts toward anaerobic metabolism during the third week of life.</title>
        <authorList>
            <person name="Brown C.T."/>
            <person name="Sharon I."/>
            <person name="Thomas B.C."/>
            <person name="Castelle C.J."/>
            <person name="Morowitz M.J."/>
            <person name="Banfield J.F."/>
        </authorList>
    </citation>
    <scope>NUCLEOTIDE SEQUENCE [LARGE SCALE GENOMIC DNA]</scope>
    <source>
        <strain evidence="3">DORA_A_5_14_21</strain>
    </source>
</reference>
<keyword evidence="1" id="KW-1133">Transmembrane helix</keyword>
<feature type="non-terminal residue" evidence="2">
    <location>
        <position position="1"/>
    </location>
</feature>
<dbReference type="EMBL" id="AZLZ01001864">
    <property type="protein sequence ID" value="ETJ19820.1"/>
    <property type="molecule type" value="Genomic_DNA"/>
</dbReference>
<name>W1WRX4_ECOLX</name>
<gene>
    <name evidence="2" type="ORF">Q609_ECAC01864G0001</name>
</gene>